<dbReference type="RefSeq" id="WP_347287237.1">
    <property type="nucleotide sequence ID" value="NZ_JAUZQE010000024.1"/>
</dbReference>
<dbReference type="InterPro" id="IPR026170">
    <property type="entry name" value="FAM173A/B"/>
</dbReference>
<evidence type="ECO:0000259" key="4">
    <source>
        <dbReference type="Pfam" id="PF13649"/>
    </source>
</evidence>
<reference evidence="5 6" key="1">
    <citation type="submission" date="2023-08" db="EMBL/GenBank/DDBJ databases">
        <title>Alcaligenaceae gen. nov., a novel taxon isolated from the sludge of Yixing Pesticide Factory.</title>
        <authorList>
            <person name="Ruan L."/>
        </authorList>
    </citation>
    <scope>NUCLEOTIDE SEQUENCE [LARGE SCALE GENOMIC DNA]</scope>
    <source>
        <strain evidence="5 6">LG-2</strain>
    </source>
</reference>
<keyword evidence="1 5" id="KW-0489">Methyltransferase</keyword>
<dbReference type="InterPro" id="IPR041698">
    <property type="entry name" value="Methyltransf_25"/>
</dbReference>
<organism evidence="5 6">
    <name type="scientific">Yanghanlia caeni</name>
    <dbReference type="NCBI Taxonomy" id="3064283"/>
    <lineage>
        <taxon>Bacteria</taxon>
        <taxon>Pseudomonadati</taxon>
        <taxon>Pseudomonadota</taxon>
        <taxon>Betaproteobacteria</taxon>
        <taxon>Burkholderiales</taxon>
        <taxon>Alcaligenaceae</taxon>
        <taxon>Yanghanlia</taxon>
    </lineage>
</organism>
<evidence type="ECO:0000256" key="1">
    <source>
        <dbReference type="ARBA" id="ARBA00022603"/>
    </source>
</evidence>
<sequence>MFRDLIYDPDDDFPILETFLDVPYVPSDDEVVEAMLKLAGVGPKDLLYDLGSGDGRIVIAAAKRHGARAIGIEMDPLRIADAMEYAGDEGVECQVDFLEEDLFDTDLSPATVVTMYLLESINAQLRPRLLETLRPGSRIISHAFDMGDWQPDQCMRLNGATIYKWVVPAHVAGTWQWAGADGTPYQATLQQHYQEITGEAQADGAPAELQNARLEGATLSLELHLESGQVKHFTLSFADGALISAIEH</sequence>
<dbReference type="EC" id="2.1.-.-" evidence="5"/>
<dbReference type="SUPFAM" id="SSF53335">
    <property type="entry name" value="S-adenosyl-L-methionine-dependent methyltransferases"/>
    <property type="match status" value="1"/>
</dbReference>
<evidence type="ECO:0000313" key="6">
    <source>
        <dbReference type="Proteomes" id="UP001232156"/>
    </source>
</evidence>
<dbReference type="PANTHER" id="PTHR13610:SF11">
    <property type="entry name" value="METHYLTRANSFERASE DOMAIN-CONTAINING PROTEIN"/>
    <property type="match status" value="1"/>
</dbReference>
<evidence type="ECO:0000313" key="5">
    <source>
        <dbReference type="EMBL" id="MDR4126423.1"/>
    </source>
</evidence>
<dbReference type="Gene3D" id="3.40.50.150">
    <property type="entry name" value="Vaccinia Virus protein VP39"/>
    <property type="match status" value="1"/>
</dbReference>
<comment type="caution">
    <text evidence="5">The sequence shown here is derived from an EMBL/GenBank/DDBJ whole genome shotgun (WGS) entry which is preliminary data.</text>
</comment>
<keyword evidence="3" id="KW-0949">S-adenosyl-L-methionine</keyword>
<dbReference type="GO" id="GO:0032259">
    <property type="term" value="P:methylation"/>
    <property type="evidence" value="ECO:0007669"/>
    <property type="project" value="UniProtKB-KW"/>
</dbReference>
<dbReference type="CDD" id="cd02440">
    <property type="entry name" value="AdoMet_MTases"/>
    <property type="match status" value="1"/>
</dbReference>
<name>A0ABU1D7K9_9BURK</name>
<keyword evidence="2 5" id="KW-0808">Transferase</keyword>
<dbReference type="GO" id="GO:0008168">
    <property type="term" value="F:methyltransferase activity"/>
    <property type="evidence" value="ECO:0007669"/>
    <property type="project" value="UniProtKB-KW"/>
</dbReference>
<accession>A0ABU1D7K9</accession>
<feature type="domain" description="Methyltransferase" evidence="4">
    <location>
        <begin position="49"/>
        <end position="131"/>
    </location>
</feature>
<dbReference type="Pfam" id="PF13649">
    <property type="entry name" value="Methyltransf_25"/>
    <property type="match status" value="1"/>
</dbReference>
<dbReference type="EMBL" id="JAUZQE010000024">
    <property type="protein sequence ID" value="MDR4126423.1"/>
    <property type="molecule type" value="Genomic_DNA"/>
</dbReference>
<dbReference type="InterPro" id="IPR029063">
    <property type="entry name" value="SAM-dependent_MTases_sf"/>
</dbReference>
<keyword evidence="6" id="KW-1185">Reference proteome</keyword>
<evidence type="ECO:0000256" key="3">
    <source>
        <dbReference type="ARBA" id="ARBA00022691"/>
    </source>
</evidence>
<protein>
    <submittedName>
        <fullName evidence="5">Class I SAM-dependent methyltransferase</fullName>
        <ecNumber evidence="5">2.1.-.-</ecNumber>
    </submittedName>
</protein>
<dbReference type="Proteomes" id="UP001232156">
    <property type="component" value="Unassembled WGS sequence"/>
</dbReference>
<proteinExistence type="predicted"/>
<evidence type="ECO:0000256" key="2">
    <source>
        <dbReference type="ARBA" id="ARBA00022679"/>
    </source>
</evidence>
<gene>
    <name evidence="5" type="ORF">Q8947_10575</name>
</gene>
<dbReference type="PANTHER" id="PTHR13610">
    <property type="entry name" value="METHYLTRANSFERASE DOMAIN-CONTAINING PROTEIN"/>
    <property type="match status" value="1"/>
</dbReference>